<keyword evidence="1" id="KW-0732">Signal</keyword>
<proteinExistence type="predicted"/>
<keyword evidence="3" id="KW-1185">Reference proteome</keyword>
<evidence type="ECO:0000256" key="1">
    <source>
        <dbReference type="SAM" id="SignalP"/>
    </source>
</evidence>
<dbReference type="Proteomes" id="UP001365542">
    <property type="component" value="Unassembled WGS sequence"/>
</dbReference>
<dbReference type="AlphaFoldDB" id="A0AAV9WZ60"/>
<name>A0AAV9WZ60_9PEZI</name>
<evidence type="ECO:0000313" key="3">
    <source>
        <dbReference type="Proteomes" id="UP001365542"/>
    </source>
</evidence>
<evidence type="ECO:0000313" key="2">
    <source>
        <dbReference type="EMBL" id="KAK6530393.1"/>
    </source>
</evidence>
<reference evidence="2 3" key="1">
    <citation type="submission" date="2019-10" db="EMBL/GenBank/DDBJ databases">
        <authorList>
            <person name="Palmer J.M."/>
        </authorList>
    </citation>
    <scope>NUCLEOTIDE SEQUENCE [LARGE SCALE GENOMIC DNA]</scope>
    <source>
        <strain evidence="2 3">TWF694</strain>
    </source>
</reference>
<sequence length="69" mass="7291">MKFSVVILAVLSTVVMAAPAASPHPESDLAILQELTKRQTFGCSSICSGGRVLCWSCTSGGCSYTYQKC</sequence>
<organism evidence="2 3">
    <name type="scientific">Orbilia ellipsospora</name>
    <dbReference type="NCBI Taxonomy" id="2528407"/>
    <lineage>
        <taxon>Eukaryota</taxon>
        <taxon>Fungi</taxon>
        <taxon>Dikarya</taxon>
        <taxon>Ascomycota</taxon>
        <taxon>Pezizomycotina</taxon>
        <taxon>Orbiliomycetes</taxon>
        <taxon>Orbiliales</taxon>
        <taxon>Orbiliaceae</taxon>
        <taxon>Orbilia</taxon>
    </lineage>
</organism>
<gene>
    <name evidence="2" type="ORF">TWF694_003748</name>
</gene>
<dbReference type="EMBL" id="JAVHJO010000013">
    <property type="protein sequence ID" value="KAK6530393.1"/>
    <property type="molecule type" value="Genomic_DNA"/>
</dbReference>
<protein>
    <submittedName>
        <fullName evidence="2">Uncharacterized protein</fullName>
    </submittedName>
</protein>
<accession>A0AAV9WZ60</accession>
<comment type="caution">
    <text evidence="2">The sequence shown here is derived from an EMBL/GenBank/DDBJ whole genome shotgun (WGS) entry which is preliminary data.</text>
</comment>
<feature type="signal peptide" evidence="1">
    <location>
        <begin position="1"/>
        <end position="17"/>
    </location>
</feature>
<feature type="chain" id="PRO_5044024287" evidence="1">
    <location>
        <begin position="18"/>
        <end position="69"/>
    </location>
</feature>